<dbReference type="AlphaFoldDB" id="A0AAV1D283"/>
<protein>
    <submittedName>
        <fullName evidence="3">OLC1v1038139C1</fullName>
    </submittedName>
</protein>
<dbReference type="InterPro" id="IPR001841">
    <property type="entry name" value="Znf_RING"/>
</dbReference>
<keyword evidence="4" id="KW-1185">Reference proteome</keyword>
<dbReference type="CDD" id="cd16454">
    <property type="entry name" value="RING-H2_PA-TM-RING"/>
    <property type="match status" value="1"/>
</dbReference>
<reference evidence="3" key="1">
    <citation type="submission" date="2023-03" db="EMBL/GenBank/DDBJ databases">
        <authorList>
            <person name="Julca I."/>
        </authorList>
    </citation>
    <scope>NUCLEOTIDE SEQUENCE</scope>
</reference>
<dbReference type="SUPFAM" id="SSF57850">
    <property type="entry name" value="RING/U-box"/>
    <property type="match status" value="1"/>
</dbReference>
<evidence type="ECO:0000256" key="1">
    <source>
        <dbReference type="SAM" id="MobiDB-lite"/>
    </source>
</evidence>
<accession>A0AAV1D283</accession>
<evidence type="ECO:0000259" key="2">
    <source>
        <dbReference type="SMART" id="SM00184"/>
    </source>
</evidence>
<dbReference type="GO" id="GO:0061630">
    <property type="term" value="F:ubiquitin protein ligase activity"/>
    <property type="evidence" value="ECO:0007669"/>
    <property type="project" value="TreeGrafter"/>
</dbReference>
<feature type="compositionally biased region" description="Basic and acidic residues" evidence="1">
    <location>
        <begin position="93"/>
        <end position="102"/>
    </location>
</feature>
<dbReference type="InterPro" id="IPR051826">
    <property type="entry name" value="E3_ubiquitin-ligase_domain"/>
</dbReference>
<dbReference type="GO" id="GO:0006511">
    <property type="term" value="P:ubiquitin-dependent protein catabolic process"/>
    <property type="evidence" value="ECO:0007669"/>
    <property type="project" value="TreeGrafter"/>
</dbReference>
<dbReference type="Gene3D" id="3.30.40.10">
    <property type="entry name" value="Zinc/RING finger domain, C3HC4 (zinc finger)"/>
    <property type="match status" value="1"/>
</dbReference>
<feature type="compositionally biased region" description="Low complexity" evidence="1">
    <location>
        <begin position="27"/>
        <end position="41"/>
    </location>
</feature>
<proteinExistence type="predicted"/>
<feature type="region of interest" description="Disordered" evidence="1">
    <location>
        <begin position="93"/>
        <end position="129"/>
    </location>
</feature>
<dbReference type="Proteomes" id="UP001161247">
    <property type="component" value="Chromosome 3"/>
</dbReference>
<evidence type="ECO:0000313" key="4">
    <source>
        <dbReference type="Proteomes" id="UP001161247"/>
    </source>
</evidence>
<name>A0AAV1D283_OLDCO</name>
<dbReference type="PANTHER" id="PTHR22765">
    <property type="entry name" value="RING FINGER AND PROTEASE ASSOCIATED DOMAIN-CONTAINING"/>
    <property type="match status" value="1"/>
</dbReference>
<dbReference type="EMBL" id="OX459120">
    <property type="protein sequence ID" value="CAI9100948.1"/>
    <property type="molecule type" value="Genomic_DNA"/>
</dbReference>
<dbReference type="Pfam" id="PF13639">
    <property type="entry name" value="zf-RING_2"/>
    <property type="match status" value="1"/>
</dbReference>
<dbReference type="InterPro" id="IPR013083">
    <property type="entry name" value="Znf_RING/FYVE/PHD"/>
</dbReference>
<gene>
    <name evidence="3" type="ORF">OLC1_LOCUS10651</name>
</gene>
<organism evidence="3 4">
    <name type="scientific">Oldenlandia corymbosa var. corymbosa</name>
    <dbReference type="NCBI Taxonomy" id="529605"/>
    <lineage>
        <taxon>Eukaryota</taxon>
        <taxon>Viridiplantae</taxon>
        <taxon>Streptophyta</taxon>
        <taxon>Embryophyta</taxon>
        <taxon>Tracheophyta</taxon>
        <taxon>Spermatophyta</taxon>
        <taxon>Magnoliopsida</taxon>
        <taxon>eudicotyledons</taxon>
        <taxon>Gunneridae</taxon>
        <taxon>Pentapetalae</taxon>
        <taxon>asterids</taxon>
        <taxon>lamiids</taxon>
        <taxon>Gentianales</taxon>
        <taxon>Rubiaceae</taxon>
        <taxon>Rubioideae</taxon>
        <taxon>Spermacoceae</taxon>
        <taxon>Hedyotis-Oldenlandia complex</taxon>
        <taxon>Oldenlandia</taxon>
    </lineage>
</organism>
<dbReference type="PANTHER" id="PTHR22765:SF303">
    <property type="entry name" value="RING-TYPE DOMAIN-CONTAINING PROTEIN"/>
    <property type="match status" value="1"/>
</dbReference>
<feature type="compositionally biased region" description="Basic and acidic residues" evidence="1">
    <location>
        <begin position="112"/>
        <end position="127"/>
    </location>
</feature>
<dbReference type="SMART" id="SM00184">
    <property type="entry name" value="RING"/>
    <property type="match status" value="1"/>
</dbReference>
<feature type="region of interest" description="Disordered" evidence="1">
    <location>
        <begin position="21"/>
        <end position="41"/>
    </location>
</feature>
<sequence length="209" mass="24097">MAGMLPGVEVARRRRFHLSRANGTFDSPSPSSSSVTTSTRRSSFCLYPSNHESHLISSIPTMQRSPMIDAYCNDQKLVDAAREAKKRLDGRLRAQWKPESKRGLRNNNSQRPRRDELETRPIEQQEREEVEVTPSAEICELRKSGSKRFGWPKFGWKTSEQDECAVCLEKYKVGENLMQLQCGHRYHSRCLVPWLENKSHCPCCRTELV</sequence>
<feature type="domain" description="RING-type" evidence="2">
    <location>
        <begin position="164"/>
        <end position="204"/>
    </location>
</feature>
<dbReference type="FunFam" id="3.30.40.10:FF:000611">
    <property type="entry name" value="Zinc finger family protein"/>
    <property type="match status" value="1"/>
</dbReference>
<evidence type="ECO:0000313" key="3">
    <source>
        <dbReference type="EMBL" id="CAI9100948.1"/>
    </source>
</evidence>